<name>A0ABQ2Z986_9ACTN</name>
<sequence length="56" mass="6108">MSHTLAVRRGAATVRPWKTLASLGISENDLAAEPAEDEPAAAGPPIRRYEHCDHDR</sequence>
<dbReference type="RefSeq" id="WP_190024923.1">
    <property type="nucleotide sequence ID" value="NZ_BMUT01000017.1"/>
</dbReference>
<reference evidence="3" key="1">
    <citation type="journal article" date="2019" name="Int. J. Syst. Evol. Microbiol.">
        <title>The Global Catalogue of Microorganisms (GCM) 10K type strain sequencing project: providing services to taxonomists for standard genome sequencing and annotation.</title>
        <authorList>
            <consortium name="The Broad Institute Genomics Platform"/>
            <consortium name="The Broad Institute Genome Sequencing Center for Infectious Disease"/>
            <person name="Wu L."/>
            <person name="Ma J."/>
        </authorList>
    </citation>
    <scope>NUCLEOTIDE SEQUENCE [LARGE SCALE GENOMIC DNA]</scope>
    <source>
        <strain evidence="3">JCM 4586</strain>
    </source>
</reference>
<protein>
    <submittedName>
        <fullName evidence="2">Uncharacterized protein</fullName>
    </submittedName>
</protein>
<feature type="region of interest" description="Disordered" evidence="1">
    <location>
        <begin position="28"/>
        <end position="56"/>
    </location>
</feature>
<comment type="caution">
    <text evidence="2">The sequence shown here is derived from an EMBL/GenBank/DDBJ whole genome shotgun (WGS) entry which is preliminary data.</text>
</comment>
<dbReference type="Proteomes" id="UP000659223">
    <property type="component" value="Unassembled WGS sequence"/>
</dbReference>
<organism evidence="2 3">
    <name type="scientific">Streptomyces hiroshimensis</name>
    <dbReference type="NCBI Taxonomy" id="66424"/>
    <lineage>
        <taxon>Bacteria</taxon>
        <taxon>Bacillati</taxon>
        <taxon>Actinomycetota</taxon>
        <taxon>Actinomycetes</taxon>
        <taxon>Kitasatosporales</taxon>
        <taxon>Streptomycetaceae</taxon>
        <taxon>Streptomyces</taxon>
    </lineage>
</organism>
<accession>A0ABQ2Z986</accession>
<evidence type="ECO:0000313" key="2">
    <source>
        <dbReference type="EMBL" id="GGY05441.1"/>
    </source>
</evidence>
<feature type="compositionally biased region" description="Basic and acidic residues" evidence="1">
    <location>
        <begin position="47"/>
        <end position="56"/>
    </location>
</feature>
<evidence type="ECO:0000256" key="1">
    <source>
        <dbReference type="SAM" id="MobiDB-lite"/>
    </source>
</evidence>
<keyword evidence="3" id="KW-1185">Reference proteome</keyword>
<evidence type="ECO:0000313" key="3">
    <source>
        <dbReference type="Proteomes" id="UP000659223"/>
    </source>
</evidence>
<gene>
    <name evidence="2" type="ORF">GCM10010324_60240</name>
</gene>
<proteinExistence type="predicted"/>
<dbReference type="EMBL" id="BMUT01000017">
    <property type="protein sequence ID" value="GGY05441.1"/>
    <property type="molecule type" value="Genomic_DNA"/>
</dbReference>